<sequence length="410" mass="46560">MRVLLLVLCLFIPEMLISRTIVVAPAGKITSLKNAVALAKDGDTIIVKAGKYNSFNTLINKQLTILGQGYPVLDAGFKEECLTITAHHVKVDGFIVKNSKTGAMRDYAGIRLHHTAYVTISNNKLLHNFFGIYVSDSRNIEILNNECKGSAIQMESGNGIHLWKSNHITIKNNYVTGHRDGIYFEFVKASLIHHNLSEENFRYGLHFMFSDDDVYQYNTFKNNGSGVAVMYSKRIKMTNNVFKENWGSSIYGLLLKDISYSQISNNNFIRNTTGVYMEACEEISISKNNFNNNGWAIRVLANCINSKFIANNFIANSFDVSTNGTLNLNHFEYNYWDKYEGYDLNKNGIGDIPYRPISLYAQIMEQIPQSVMLMRSFIINLMDKVERSIPSVTPESVKDVQPKMKPWKNL</sequence>
<evidence type="ECO:0000313" key="6">
    <source>
        <dbReference type="Proteomes" id="UP000323653"/>
    </source>
</evidence>
<dbReference type="Proteomes" id="UP000323653">
    <property type="component" value="Chromosome"/>
</dbReference>
<proteinExistence type="predicted"/>
<feature type="domain" description="Carbohydrate-binding/sugar hydrolysis" evidence="4">
    <location>
        <begin position="39"/>
        <end position="185"/>
    </location>
</feature>
<dbReference type="SMART" id="SM00710">
    <property type="entry name" value="PbH1"/>
    <property type="match status" value="8"/>
</dbReference>
<dbReference type="KEGG" id="pej:FYC62_07800"/>
<comment type="pathway">
    <text evidence="1">Protein modification; protein ubiquitination.</text>
</comment>
<dbReference type="Pfam" id="PF05048">
    <property type="entry name" value="NosD"/>
    <property type="match status" value="1"/>
</dbReference>
<dbReference type="InterPro" id="IPR006626">
    <property type="entry name" value="PbH1"/>
</dbReference>
<dbReference type="Gene3D" id="2.160.20.10">
    <property type="entry name" value="Single-stranded right-handed beta-helix, Pectin lyase-like"/>
    <property type="match status" value="2"/>
</dbReference>
<gene>
    <name evidence="5" type="primary">nosD</name>
    <name evidence="5" type="ORF">FYC62_07800</name>
</gene>
<dbReference type="PANTHER" id="PTHR22990">
    <property type="entry name" value="F-BOX ONLY PROTEIN"/>
    <property type="match status" value="1"/>
</dbReference>
<evidence type="ECO:0000256" key="3">
    <source>
        <dbReference type="ARBA" id="ARBA00022786"/>
    </source>
</evidence>
<accession>A0A5C0VIH9</accession>
<reference evidence="5 6" key="1">
    <citation type="submission" date="2019-08" db="EMBL/GenBank/DDBJ databases">
        <title>Pedobacter sp. nov., isolated from Han river, South Korea.</title>
        <authorList>
            <person name="Lee D.-H."/>
            <person name="Kim Y.-S."/>
            <person name="Hwang E.-M."/>
            <person name="Le Tran T.C."/>
            <person name="Cha C.-J."/>
        </authorList>
    </citation>
    <scope>NUCLEOTIDE SEQUENCE [LARGE SCALE GENOMIC DNA]</scope>
    <source>
        <strain evidence="5 6">CJ43</strain>
    </source>
</reference>
<dbReference type="SMART" id="SM00722">
    <property type="entry name" value="CASH"/>
    <property type="match status" value="1"/>
</dbReference>
<dbReference type="InterPro" id="IPR051550">
    <property type="entry name" value="SCF-Subunits/Alg-Epimerases"/>
</dbReference>
<dbReference type="InterPro" id="IPR006633">
    <property type="entry name" value="Carb-bd_sugar_hydrolysis-dom"/>
</dbReference>
<dbReference type="PANTHER" id="PTHR22990:SF15">
    <property type="entry name" value="F-BOX ONLY PROTEIN 10"/>
    <property type="match status" value="1"/>
</dbReference>
<organism evidence="5 6">
    <name type="scientific">Pedobacter aquae</name>
    <dbReference type="NCBI Taxonomy" id="2605747"/>
    <lineage>
        <taxon>Bacteria</taxon>
        <taxon>Pseudomonadati</taxon>
        <taxon>Bacteroidota</taxon>
        <taxon>Sphingobacteriia</taxon>
        <taxon>Sphingobacteriales</taxon>
        <taxon>Sphingobacteriaceae</taxon>
        <taxon>Pedobacter</taxon>
    </lineage>
</organism>
<dbReference type="InterPro" id="IPR012334">
    <property type="entry name" value="Pectin_lyas_fold"/>
</dbReference>
<dbReference type="SUPFAM" id="SSF51126">
    <property type="entry name" value="Pectin lyase-like"/>
    <property type="match status" value="1"/>
</dbReference>
<keyword evidence="3" id="KW-0833">Ubl conjugation pathway</keyword>
<evidence type="ECO:0000259" key="4">
    <source>
        <dbReference type="SMART" id="SM00722"/>
    </source>
</evidence>
<keyword evidence="6" id="KW-1185">Reference proteome</keyword>
<dbReference type="InterPro" id="IPR026464">
    <property type="entry name" value="NosD_copper_fam"/>
</dbReference>
<name>A0A5C0VIH9_9SPHI</name>
<dbReference type="InterPro" id="IPR007742">
    <property type="entry name" value="NosD_dom"/>
</dbReference>
<evidence type="ECO:0000313" key="5">
    <source>
        <dbReference type="EMBL" id="QEK51573.1"/>
    </source>
</evidence>
<dbReference type="InterPro" id="IPR022441">
    <property type="entry name" value="Para_beta_helix_rpt-2"/>
</dbReference>
<dbReference type="InterPro" id="IPR011050">
    <property type="entry name" value="Pectin_lyase_fold/virulence"/>
</dbReference>
<dbReference type="NCBIfam" id="TIGR04247">
    <property type="entry name" value="NosD_copper_fam"/>
    <property type="match status" value="1"/>
</dbReference>
<dbReference type="AlphaFoldDB" id="A0A5C0VIH9"/>
<dbReference type="NCBIfam" id="TIGR03804">
    <property type="entry name" value="para_beta_helix"/>
    <property type="match status" value="1"/>
</dbReference>
<evidence type="ECO:0000256" key="1">
    <source>
        <dbReference type="ARBA" id="ARBA00004906"/>
    </source>
</evidence>
<evidence type="ECO:0000256" key="2">
    <source>
        <dbReference type="ARBA" id="ARBA00022737"/>
    </source>
</evidence>
<protein>
    <submittedName>
        <fullName evidence="5">Nitrous oxide reductase family maturation protein NosD</fullName>
    </submittedName>
</protein>
<dbReference type="EMBL" id="CP043329">
    <property type="protein sequence ID" value="QEK51573.1"/>
    <property type="molecule type" value="Genomic_DNA"/>
</dbReference>
<keyword evidence="2" id="KW-0677">Repeat</keyword>